<feature type="compositionally biased region" description="Basic and acidic residues" evidence="1">
    <location>
        <begin position="326"/>
        <end position="336"/>
    </location>
</feature>
<reference evidence="2" key="1">
    <citation type="submission" date="2019-04" db="EMBL/GenBank/DDBJ databases">
        <authorList>
            <person name="Alioto T."/>
            <person name="Alioto T."/>
        </authorList>
    </citation>
    <scope>NUCLEOTIDE SEQUENCE [LARGE SCALE GENOMIC DNA]</scope>
</reference>
<feature type="compositionally biased region" description="Basic residues" evidence="1">
    <location>
        <begin position="239"/>
        <end position="249"/>
    </location>
</feature>
<gene>
    <name evidence="2" type="ORF">MONAX_5E005064</name>
</gene>
<dbReference type="Proteomes" id="UP000335636">
    <property type="component" value="Unassembled WGS sequence"/>
</dbReference>
<feature type="region of interest" description="Disordered" evidence="1">
    <location>
        <begin position="1"/>
        <end position="68"/>
    </location>
</feature>
<evidence type="ECO:0000313" key="2">
    <source>
        <dbReference type="EMBL" id="VTJ69393.1"/>
    </source>
</evidence>
<evidence type="ECO:0000313" key="3">
    <source>
        <dbReference type="Proteomes" id="UP000335636"/>
    </source>
</evidence>
<organism evidence="2 3">
    <name type="scientific">Marmota monax</name>
    <name type="common">Woodchuck</name>
    <dbReference type="NCBI Taxonomy" id="9995"/>
    <lineage>
        <taxon>Eukaryota</taxon>
        <taxon>Metazoa</taxon>
        <taxon>Chordata</taxon>
        <taxon>Craniata</taxon>
        <taxon>Vertebrata</taxon>
        <taxon>Euteleostomi</taxon>
        <taxon>Mammalia</taxon>
        <taxon>Eutheria</taxon>
        <taxon>Euarchontoglires</taxon>
        <taxon>Glires</taxon>
        <taxon>Rodentia</taxon>
        <taxon>Sciuromorpha</taxon>
        <taxon>Sciuridae</taxon>
        <taxon>Xerinae</taxon>
        <taxon>Marmotini</taxon>
        <taxon>Marmota</taxon>
    </lineage>
</organism>
<protein>
    <submittedName>
        <fullName evidence="2">Uncharacterized protein</fullName>
    </submittedName>
</protein>
<name>A0A5E4BI45_MARMO</name>
<proteinExistence type="predicted"/>
<feature type="region of interest" description="Disordered" evidence="1">
    <location>
        <begin position="239"/>
        <end position="336"/>
    </location>
</feature>
<feature type="compositionally biased region" description="Polar residues" evidence="1">
    <location>
        <begin position="38"/>
        <end position="59"/>
    </location>
</feature>
<accession>A0A5E4BI45</accession>
<dbReference type="PROSITE" id="PS51257">
    <property type="entry name" value="PROKAR_LIPOPROTEIN"/>
    <property type="match status" value="1"/>
</dbReference>
<evidence type="ECO:0000256" key="1">
    <source>
        <dbReference type="SAM" id="MobiDB-lite"/>
    </source>
</evidence>
<feature type="region of interest" description="Disordered" evidence="1">
    <location>
        <begin position="84"/>
        <end position="109"/>
    </location>
</feature>
<keyword evidence="3" id="KW-1185">Reference proteome</keyword>
<dbReference type="AlphaFoldDB" id="A0A5E4BI45"/>
<dbReference type="EMBL" id="CABDUW010000460">
    <property type="protein sequence ID" value="VTJ69393.1"/>
    <property type="molecule type" value="Genomic_DNA"/>
</dbReference>
<comment type="caution">
    <text evidence="2">The sequence shown here is derived from an EMBL/GenBank/DDBJ whole genome shotgun (WGS) entry which is preliminary data.</text>
</comment>
<sequence length="336" mass="36798">MRKHLQSQDLPFPMRRTPSSQPGLGGCWAGAALHHPSPQITSPTPNTGLASPVCATTRTPPRRACAPSTPECRQYVEWQWPGRQKLASSQSAGSPASVKPSSSRDRGRKALPLRWLPTLTCTGSWKPAKTTAVQRPTMQSCWSHWSAASRTCGPTQTGWSPPTMGSAAWPAAGSSPHWRHCWSMPNMASEKASAARSFLRRCWRGGRPRAKGRTNRWRKRNKAFLTVVNVPGPRARCFFHSRRRGRRRSSSSSSSSSELEVRCPPLPSPAAPGAAPSPVSRNRATWAGREDQGLGGRKQWSLEQQDRRGRGPSPGHSISTSVCFKPESKAEGFEHS</sequence>